<evidence type="ECO:0000313" key="5">
    <source>
        <dbReference type="Proteomes" id="UP001642464"/>
    </source>
</evidence>
<organism evidence="4 5">
    <name type="scientific">Durusdinium trenchii</name>
    <dbReference type="NCBI Taxonomy" id="1381693"/>
    <lineage>
        <taxon>Eukaryota</taxon>
        <taxon>Sar</taxon>
        <taxon>Alveolata</taxon>
        <taxon>Dinophyceae</taxon>
        <taxon>Suessiales</taxon>
        <taxon>Symbiodiniaceae</taxon>
        <taxon>Durusdinium</taxon>
    </lineage>
</organism>
<proteinExistence type="predicted"/>
<dbReference type="InterPro" id="IPR002110">
    <property type="entry name" value="Ankyrin_rpt"/>
</dbReference>
<evidence type="ECO:0000256" key="1">
    <source>
        <dbReference type="ARBA" id="ARBA00022737"/>
    </source>
</evidence>
<dbReference type="Pfam" id="PF13637">
    <property type="entry name" value="Ank_4"/>
    <property type="match status" value="1"/>
</dbReference>
<reference evidence="4 5" key="1">
    <citation type="submission" date="2024-02" db="EMBL/GenBank/DDBJ databases">
        <authorList>
            <person name="Chen Y."/>
            <person name="Shah S."/>
            <person name="Dougan E. K."/>
            <person name="Thang M."/>
            <person name="Chan C."/>
        </authorList>
    </citation>
    <scope>NUCLEOTIDE SEQUENCE [LARGE SCALE GENOMIC DNA]</scope>
</reference>
<accession>A0ABP0KXK7</accession>
<name>A0ABP0KXK7_9DINO</name>
<feature type="non-terminal residue" evidence="4">
    <location>
        <position position="1"/>
    </location>
</feature>
<dbReference type="Gene3D" id="1.25.40.20">
    <property type="entry name" value="Ankyrin repeat-containing domain"/>
    <property type="match status" value="3"/>
</dbReference>
<feature type="repeat" description="ANK" evidence="3">
    <location>
        <begin position="192"/>
        <end position="224"/>
    </location>
</feature>
<protein>
    <submittedName>
        <fullName evidence="4">Ankyrin-3 (ANK-3) (Ankyrin-G)</fullName>
    </submittedName>
</protein>
<feature type="repeat" description="ANK" evidence="3">
    <location>
        <begin position="225"/>
        <end position="257"/>
    </location>
</feature>
<keyword evidence="1" id="KW-0677">Repeat</keyword>
<evidence type="ECO:0000256" key="3">
    <source>
        <dbReference type="PROSITE-ProRule" id="PRU00023"/>
    </source>
</evidence>
<dbReference type="SUPFAM" id="SSF48403">
    <property type="entry name" value="Ankyrin repeat"/>
    <property type="match status" value="2"/>
</dbReference>
<dbReference type="EMBL" id="CAXAMM010013558">
    <property type="protein sequence ID" value="CAK9031647.1"/>
    <property type="molecule type" value="Genomic_DNA"/>
</dbReference>
<dbReference type="Proteomes" id="UP001642464">
    <property type="component" value="Unassembled WGS sequence"/>
</dbReference>
<comment type="caution">
    <text evidence="4">The sequence shown here is derived from an EMBL/GenBank/DDBJ whole genome shotgun (WGS) entry which is preliminary data.</text>
</comment>
<feature type="repeat" description="ANK" evidence="3">
    <location>
        <begin position="111"/>
        <end position="143"/>
    </location>
</feature>
<evidence type="ECO:0000313" key="4">
    <source>
        <dbReference type="EMBL" id="CAK9031647.1"/>
    </source>
</evidence>
<feature type="repeat" description="ANK" evidence="3">
    <location>
        <begin position="405"/>
        <end position="437"/>
    </location>
</feature>
<dbReference type="PROSITE" id="PS50297">
    <property type="entry name" value="ANK_REP_REGION"/>
    <property type="match status" value="4"/>
</dbReference>
<feature type="repeat" description="ANK" evidence="3">
    <location>
        <begin position="78"/>
        <end position="110"/>
    </location>
</feature>
<dbReference type="SMART" id="SM00248">
    <property type="entry name" value="ANK"/>
    <property type="match status" value="11"/>
</dbReference>
<evidence type="ECO:0000256" key="2">
    <source>
        <dbReference type="ARBA" id="ARBA00023043"/>
    </source>
</evidence>
<feature type="repeat" description="ANK" evidence="3">
    <location>
        <begin position="259"/>
        <end position="291"/>
    </location>
</feature>
<dbReference type="InterPro" id="IPR036770">
    <property type="entry name" value="Ankyrin_rpt-contain_sf"/>
</dbReference>
<dbReference type="PANTHER" id="PTHR24198">
    <property type="entry name" value="ANKYRIN REPEAT AND PROTEIN KINASE DOMAIN-CONTAINING PROTEIN"/>
    <property type="match status" value="1"/>
</dbReference>
<keyword evidence="2 3" id="KW-0040">ANK repeat</keyword>
<dbReference type="PANTHER" id="PTHR24198:SF165">
    <property type="entry name" value="ANKYRIN REPEAT-CONTAINING PROTEIN-RELATED"/>
    <property type="match status" value="1"/>
</dbReference>
<gene>
    <name evidence="4" type="ORF">SCF082_LOCUS19723</name>
</gene>
<sequence length="460" mass="50081">GPPLNPAAHADQALFRAAREGDLGVLERLLGDRAGNQLIEDLLPSGESLLHTAAWHGQSAVAQMLLARRHPVGHCSRNRSAPLHYAAWQGQVEVAKVLVDGQANLEQRMLGGDTPLHQAAWHGHLPMLNFLLSRGASVFALKDDGDTALALSTFRGHLDASRELLRRMTSEECQDSASSSDPTFWNRLRNYFGCGPLHTGASSGNVDILRLLLDAKCPISHKDDVEDTVLHRAIHSGSEEAVSLLLERGAELEAVRASDEQTPLQLALVEGYTRMCRFLIERRASIDTMRADGMKALHCAVLREATFAPRAGEGSVIALVAEMRADPQVRSRSGLTALALVLNPGLQAPRRMVALRTVIDIKADLDAATNPDGSRPLHTTVNHNMQGEAAVLLERRADPNVSRQDACTPLHLAVFKGSLPMVELLLRARADPSLPTRNNLSALELARQHGFDAILRRLQQ</sequence>
<dbReference type="PRINTS" id="PR01415">
    <property type="entry name" value="ANKYRIN"/>
</dbReference>
<dbReference type="PROSITE" id="PS50088">
    <property type="entry name" value="ANK_REPEAT"/>
    <property type="match status" value="6"/>
</dbReference>
<keyword evidence="5" id="KW-1185">Reference proteome</keyword>
<dbReference type="Pfam" id="PF13857">
    <property type="entry name" value="Ank_5"/>
    <property type="match status" value="1"/>
</dbReference>
<dbReference type="Pfam" id="PF12796">
    <property type="entry name" value="Ank_2"/>
    <property type="match status" value="2"/>
</dbReference>